<keyword evidence="1" id="KW-0472">Membrane</keyword>
<accession>A0ABY5K902</accession>
<evidence type="ECO:0000256" key="1">
    <source>
        <dbReference type="SAM" id="Phobius"/>
    </source>
</evidence>
<proteinExistence type="predicted"/>
<evidence type="ECO:0000313" key="2">
    <source>
        <dbReference type="EMBL" id="UUI66949.1"/>
    </source>
</evidence>
<dbReference type="EMBL" id="CP101989">
    <property type="protein sequence ID" value="UUI66949.1"/>
    <property type="molecule type" value="Genomic_DNA"/>
</dbReference>
<dbReference type="Proteomes" id="UP001317322">
    <property type="component" value="Chromosome"/>
</dbReference>
<gene>
    <name evidence="2" type="ORF">NP075_04130</name>
</gene>
<name>A0ABY5K902_9CELL</name>
<dbReference type="InterPro" id="IPR025325">
    <property type="entry name" value="DUF4231"/>
</dbReference>
<keyword evidence="3" id="KW-1185">Reference proteome</keyword>
<sequence>MHGGEPDASRLDGIIEEHGRVLRSITRKADRNKDRARVATLLMVASAALIPVFIVASTQWLEFLLGKLVPSVLAATSALVAAWVQIERPHERWSLYRRYQRLLEADLIRYQRGVAPFDQQQAEAIFAELLADRQIELHNEWAGLLPRSADVAGLASSTGRGG</sequence>
<dbReference type="NCBIfam" id="NF033634">
    <property type="entry name" value="SLATT_1"/>
    <property type="match status" value="1"/>
</dbReference>
<keyword evidence="1" id="KW-0812">Transmembrane</keyword>
<evidence type="ECO:0000313" key="3">
    <source>
        <dbReference type="Proteomes" id="UP001317322"/>
    </source>
</evidence>
<reference evidence="2 3" key="1">
    <citation type="submission" date="2022-07" db="EMBL/GenBank/DDBJ databases">
        <title>Novel species in genus cellulomonas.</title>
        <authorList>
            <person name="Ye L."/>
        </authorList>
    </citation>
    <scope>NUCLEOTIDE SEQUENCE [LARGE SCALE GENOMIC DNA]</scope>
    <source>
        <strain evidence="3">zg-Y908</strain>
    </source>
</reference>
<feature type="transmembrane region" description="Helical" evidence="1">
    <location>
        <begin position="36"/>
        <end position="56"/>
    </location>
</feature>
<protein>
    <submittedName>
        <fullName evidence="2">DUF4231 domain-containing protein</fullName>
    </submittedName>
</protein>
<keyword evidence="1" id="KW-1133">Transmembrane helix</keyword>
<organism evidence="2 3">
    <name type="scientific">Cellulomonas wangsupingiae</name>
    <dbReference type="NCBI Taxonomy" id="2968085"/>
    <lineage>
        <taxon>Bacteria</taxon>
        <taxon>Bacillati</taxon>
        <taxon>Actinomycetota</taxon>
        <taxon>Actinomycetes</taxon>
        <taxon>Micrococcales</taxon>
        <taxon>Cellulomonadaceae</taxon>
        <taxon>Cellulomonas</taxon>
    </lineage>
</organism>
<dbReference type="Pfam" id="PF14015">
    <property type="entry name" value="DUF4231"/>
    <property type="match status" value="1"/>
</dbReference>
<dbReference type="RefSeq" id="WP_227564022.1">
    <property type="nucleotide sequence ID" value="NZ_CP101989.1"/>
</dbReference>